<proteinExistence type="predicted"/>
<protein>
    <submittedName>
        <fullName evidence="4">MCE family protein</fullName>
    </submittedName>
</protein>
<dbReference type="InterPro" id="IPR024516">
    <property type="entry name" value="Mce_C"/>
</dbReference>
<dbReference type="EMBL" id="JBHLYQ010000015">
    <property type="protein sequence ID" value="MFC0081089.1"/>
    <property type="molecule type" value="Genomic_DNA"/>
</dbReference>
<organism evidence="4 5">
    <name type="scientific">Aciditerrimonas ferrireducens</name>
    <dbReference type="NCBI Taxonomy" id="667306"/>
    <lineage>
        <taxon>Bacteria</taxon>
        <taxon>Bacillati</taxon>
        <taxon>Actinomycetota</taxon>
        <taxon>Acidimicrobiia</taxon>
        <taxon>Acidimicrobiales</taxon>
        <taxon>Acidimicrobiaceae</taxon>
        <taxon>Aciditerrimonas</taxon>
    </lineage>
</organism>
<feature type="region of interest" description="Disordered" evidence="1">
    <location>
        <begin position="403"/>
        <end position="451"/>
    </location>
</feature>
<dbReference type="Pfam" id="PF02470">
    <property type="entry name" value="MlaD"/>
    <property type="match status" value="1"/>
</dbReference>
<feature type="compositionally biased region" description="Low complexity" evidence="1">
    <location>
        <begin position="403"/>
        <end position="439"/>
    </location>
</feature>
<evidence type="ECO:0000259" key="3">
    <source>
        <dbReference type="Pfam" id="PF11887"/>
    </source>
</evidence>
<dbReference type="RefSeq" id="WP_248108941.1">
    <property type="nucleotide sequence ID" value="NZ_JAKHEX010000022.1"/>
</dbReference>
<dbReference type="PANTHER" id="PTHR33371:SF4">
    <property type="entry name" value="INTERMEMBRANE PHOSPHOLIPID TRANSPORT SYSTEM BINDING PROTEIN MLAD"/>
    <property type="match status" value="1"/>
</dbReference>
<name>A0ABV6C465_9ACTN</name>
<reference evidence="4 5" key="1">
    <citation type="submission" date="2024-09" db="EMBL/GenBank/DDBJ databases">
        <authorList>
            <person name="Sun Q."/>
            <person name="Mori K."/>
        </authorList>
    </citation>
    <scope>NUCLEOTIDE SEQUENCE [LARGE SCALE GENOMIC DNA]</scope>
    <source>
        <strain evidence="4 5">JCM 15389</strain>
    </source>
</reference>
<keyword evidence="5" id="KW-1185">Reference proteome</keyword>
<evidence type="ECO:0000256" key="1">
    <source>
        <dbReference type="SAM" id="MobiDB-lite"/>
    </source>
</evidence>
<evidence type="ECO:0000259" key="2">
    <source>
        <dbReference type="Pfam" id="PF02470"/>
    </source>
</evidence>
<dbReference type="InterPro" id="IPR003399">
    <property type="entry name" value="Mce/MlaD"/>
</dbReference>
<evidence type="ECO:0000313" key="4">
    <source>
        <dbReference type="EMBL" id="MFC0081089.1"/>
    </source>
</evidence>
<dbReference type="InterPro" id="IPR005693">
    <property type="entry name" value="Mce"/>
</dbReference>
<comment type="caution">
    <text evidence="4">The sequence shown here is derived from an EMBL/GenBank/DDBJ whole genome shotgun (WGS) entry which is preliminary data.</text>
</comment>
<feature type="domain" description="Mammalian cell entry C-terminal" evidence="3">
    <location>
        <begin position="121"/>
        <end position="297"/>
    </location>
</feature>
<accession>A0ABV6C465</accession>
<feature type="domain" description="Mce/MlaD" evidence="2">
    <location>
        <begin position="39"/>
        <end position="113"/>
    </location>
</feature>
<gene>
    <name evidence="4" type="ORF">ACFFRE_02805</name>
</gene>
<dbReference type="NCBIfam" id="TIGR00996">
    <property type="entry name" value="Mtu_fam_mce"/>
    <property type="match status" value="1"/>
</dbReference>
<evidence type="ECO:0000313" key="5">
    <source>
        <dbReference type="Proteomes" id="UP001589788"/>
    </source>
</evidence>
<dbReference type="PANTHER" id="PTHR33371">
    <property type="entry name" value="INTERMEMBRANE PHOSPHOLIPID TRANSPORT SYSTEM BINDING PROTEIN MLAD-RELATED"/>
    <property type="match status" value="1"/>
</dbReference>
<dbReference type="InterPro" id="IPR052336">
    <property type="entry name" value="MlaD_Phospholipid_Transporter"/>
</dbReference>
<dbReference type="Pfam" id="PF11887">
    <property type="entry name" value="Mce4_CUP1"/>
    <property type="match status" value="1"/>
</dbReference>
<sequence length="451" mass="46257">MRPRHWWSRLLVALVALAVAVAAVDVVLRFSNGDFSGDYALTASFPEASHGLFPGAEVVYRGVQVGRVQSVRLVDRRALVTMAIEPSFTVPRDARATIEPINVFGADEVALSFPAGTGAPALPAGGRIRLTSVQPGLNGLFAAAEPLLNQVNTENLETVLANLAEAAKGEGPTIARSIDEGAKLAAFLDETLPAQLTALDALNGFAGAIEPTAGSLNAISTASNEFFPTLVANRAAYAKLLADVAPFADNLSQFLSGYRPDIDQLLAQGDDIARLVVADQQDLGQLIDGLTVYEAKFANAVDPAETLPNGTHFGYFDIFVELGSITQLVCSLLHPQLPNVSFLAPLQQALTGVGSLIDCGAPSPTNPVVDGSSATSTPSVAQAARHLSTQLYGILGQPVPASSIGSTSGSNGGQSSSSAPSGAAASQGSTPAASGSSSSTDVLKSVLGGLL</sequence>
<dbReference type="Proteomes" id="UP001589788">
    <property type="component" value="Unassembled WGS sequence"/>
</dbReference>